<keyword evidence="1" id="KW-1133">Transmembrane helix</keyword>
<accession>A0A2W0H9K5</accession>
<evidence type="ECO:0000313" key="3">
    <source>
        <dbReference type="Proteomes" id="UP000248066"/>
    </source>
</evidence>
<keyword evidence="3" id="KW-1185">Reference proteome</keyword>
<dbReference type="RefSeq" id="WP_110516858.1">
    <property type="nucleotide sequence ID" value="NZ_PDOF01000001.1"/>
</dbReference>
<comment type="caution">
    <text evidence="2">The sequence shown here is derived from an EMBL/GenBank/DDBJ whole genome shotgun (WGS) entry which is preliminary data.</text>
</comment>
<dbReference type="Proteomes" id="UP000248066">
    <property type="component" value="Unassembled WGS sequence"/>
</dbReference>
<dbReference type="AlphaFoldDB" id="A0A2W0H9K5"/>
<gene>
    <name evidence="2" type="ORF">CR205_03175</name>
</gene>
<keyword evidence="1" id="KW-0472">Membrane</keyword>
<sequence>MDLFSSLLLAAVFIILMIVLRRAFGRLAARVFQISEERAQVMVWLGLCAVLLVFFVAEGRLEWSLLVGLAALYGLYRARKVFRKERVYS</sequence>
<organism evidence="2 3">
    <name type="scientific">Alteribacter lacisalsi</name>
    <dbReference type="NCBI Taxonomy" id="2045244"/>
    <lineage>
        <taxon>Bacteria</taxon>
        <taxon>Bacillati</taxon>
        <taxon>Bacillota</taxon>
        <taxon>Bacilli</taxon>
        <taxon>Bacillales</taxon>
        <taxon>Bacillaceae</taxon>
        <taxon>Alteribacter</taxon>
    </lineage>
</organism>
<name>A0A2W0H9K5_9BACI</name>
<reference evidence="2 3" key="1">
    <citation type="submission" date="2017-10" db="EMBL/GenBank/DDBJ databases">
        <title>Bacillus sp. nov., a halophilic bacterium isolated from a Yangshapao Lake.</title>
        <authorList>
            <person name="Wang H."/>
        </authorList>
    </citation>
    <scope>NUCLEOTIDE SEQUENCE [LARGE SCALE GENOMIC DNA]</scope>
    <source>
        <strain evidence="2 3">YSP-3</strain>
    </source>
</reference>
<evidence type="ECO:0000313" key="2">
    <source>
        <dbReference type="EMBL" id="PYZ97611.1"/>
    </source>
</evidence>
<dbReference type="EMBL" id="PDOF01000001">
    <property type="protein sequence ID" value="PYZ97611.1"/>
    <property type="molecule type" value="Genomic_DNA"/>
</dbReference>
<evidence type="ECO:0000256" key="1">
    <source>
        <dbReference type="SAM" id="Phobius"/>
    </source>
</evidence>
<proteinExistence type="predicted"/>
<keyword evidence="1" id="KW-0812">Transmembrane</keyword>
<feature type="transmembrane region" description="Helical" evidence="1">
    <location>
        <begin position="63"/>
        <end position="79"/>
    </location>
</feature>
<feature type="transmembrane region" description="Helical" evidence="1">
    <location>
        <begin position="6"/>
        <end position="29"/>
    </location>
</feature>
<feature type="transmembrane region" description="Helical" evidence="1">
    <location>
        <begin position="41"/>
        <end position="57"/>
    </location>
</feature>
<protein>
    <submittedName>
        <fullName evidence="2">Uncharacterized protein</fullName>
    </submittedName>
</protein>